<dbReference type="NCBIfam" id="NF047352">
    <property type="entry name" value="P_loop_sacsin"/>
    <property type="match status" value="1"/>
</dbReference>
<dbReference type="InterPro" id="IPR058210">
    <property type="entry name" value="SACS/Nov_dom"/>
</dbReference>
<sequence>MWLASYSRRIVDGDVHSKELQTLFGWHDAVPVSDVATQLRMFGHHFDLLSNSERIDDNNESSEESSSVLRQTMTSEIPRLYNILNNVRSHYEVDVVRSKLHGCAWLWMGTRFVSPDHAAFTSSINAVPYLFTVPPDLAVYRSLLKTFGVRDSFGSSDFCDVLQVMANEQNDDDKDRRDDNARRVAIAINLVQALSDDVLKLKDIGEIYAPSEDGRIVHASVMVYDDAPWLSKNLPGKKDLIFVHPKISVHVAEKIGAQSVRTVLLQDKADTIDFGGGVVHESFSQSESLTRRLRNIIEMYPEGPQQLSELIQNADDARATVVKFVVSHKNHGESSLLGQKLSAWQGPALLCYNDATFTDRDFQNLARIGQASKLEKLATTGRFGLGFNSVFHWTDVPSIVSGDFLVMFDPHGRYVPGNSKGIKIRFTDSSLHEQFPDQMSPYCHFGCDMQTKFQGTLFRFPFRTESTAAESEISKTQCAKDGAIDGLVDSFKKVISKYLLFLRNVKRIEVYTEGPNADDKPQLAYFAAVTKRDVVYEKTANSNSATGWNSITDFIKGPQSHPLTKESFYSKLQRTPVDMLPKTKHVVSIQSVYNTMKPDIQSIKSDNKEAHQETNDPVTITDEYLICMALGGGSCRTFVCEENNRDLKLLPWGGCAALLRRDGSDAPLLNGNAFCGLPLPAQTMLPLHLNGMFELSANRRDIWYGDDMSGQGEIRSKWNRLLLSDVIAPLYMDLLLAARQLLGPGKQYNSLFPVRASNEVWKLVKASLYRVSQDLPVFYSRLNGGIWVTPNSAIVLGEKDDENNENTCSQLMNILLEEKVNVVALSTDIIGSLKEAGCRSTEVSPNMIRQWFKKQVSHPSLQNRSYALFLLKYCSDDLRSGLRFHELNGLPLVPLCNGKLGEFKETDHFDSLSDLFVGTEIERDILRDASERMVDIWTPDSDVNILLTKLDLHAQTNLSALDQEAFVSLLSHAYPQEWAVLSEVRWSPSESAISGPASEKWIISLWEYIAKSQSSVTDSNAEECMQNFVNTWQILPSLVGERERTLSKLSYGMGVVSLINPLSGTESINEKISHILMNIGIRVLDISLFKSESRLSILRRLEGFVQPPTVAGVLLALCNSLPSDILDEDLIRRVGLRCKFLSTKERDLLRGFLRDPRHRDEAFDSESVRMLKALPIFRVYTRGDDKPVQCENLLTERFLPPTDFDPAFLDETFVHTTSQRDVELLELLGVRKIGLAAYFERWVCPRIIEGNVSPEVRDLAINKLLQQDLSSEMANNSNDVSWKEQLSEMQFIPNRNGDLVRARDLYDPTELGTTGILDGSMLPAKPFCHIGALSSLRLLGLKSRLTASGVLESARSIEALARSDTLTHIDNHIQIVQTRALCLLGFLDKDETIQELLDELEEKDDDSRCVSFEEAEETIDGQELSLTSEESKNSWFLEELNAIAWLPVEQQRDSGSTASPPRKRHALSHVGIAAPNATRPKEDEWLCSSSMETLCTNLRSTTLTQCFGWQFPVPVAVIARQLLDLAQLHEENQKEQSFRAKLATVIPRCYEILNQHCESCKDTDSNQVPEFLRGKPWIWVGSAFVSSDQVAFDCPETARPYLFCVPEEIRCFDALLNDCGVKDQFCADDFVSLSMQMKKQVGNHAASQKQIEMMVFVTKYLSEFPEDELNSIQKDRMYLPARDGKMYRAVDMTFDDAPWLSRRVSERTRDRYRFVHDDIGTGVAQILGAKSLRDALSAHQNGMVKVPCPKSDSLARILSSRAVNAAEHYKAILDLLEVGEMHGVKQVSLVLDRRTHDSTSLVHPCLGHAQGPALVICFHDVVLDVEEIVKLTSPSNLYSGSVNGNGGSGGAGFPRYGKGLCGSFLLTDCLQVISGASMLFFDPNGEFFVDGNVKKEKKTTPPTSMDTTENVHMSEAPLSPKQRKTQGSKASARNYSISKDFVTQFPDQLEPFLSLPFGVKESLMNINTTSHGPSFRGTIFRLPLRNIDGPPSNISDHRFEEKDVCAMMSELESKAPLSFLFTYHLQSISVDEILATEAVPIPILRSRVSGSPITRRSHIDELVTNQEWAKGSSKFSKLFKSTWVADKSSYTLQISHRHKNEPADIIDTFVIQSILAPPRFREMACTEALKPLHLIPAITISAHVHSTHGSSTTEFELPKGTLFIGLDTGISTGLPFNINAPLFLHELTGSVLLEKDDDADFRKLFPGIRNVEIKGKNGIETRALALYVWNRQAITSAMKELIPSMLADLRDPLQFMYSRDARLLYRYWPFFSRIRPKFQPLMPKEVYTELAANSNVKLFLTEKGDFCGVKDGYFTSSDHTISGRVADFFHANITIFKVPYRIFDDLNRFDIPSRQLTPSTVRSVLKTQVSHARWLANRPDDALQLLEYCLSDLASVENIAEDASANHICRSEIRGLVLMPLADGSVGTMGRSFIVASAQQQRLLPTITNKFMSISAMQRLDKFLKKPGFMNAIDLVEFTPQVLANHMFSVLPRAWEGKDFVDWFVNHSSGDVTTGIPSPAWLFQFWKEVPIWNHDTVQLFRRWPLIPTTSGQLASCGNARFILCFSPQSQNNILNASLESEHKLTQRRVEDIRKRELLRISAENRSGDKTSNGESISEADTHFRCMGEKDDDDEEETITAPGATDREPELLEENVDEDININGNGSVLQNDEASADVTENANISHTESGEVNNLPIGEEDASSNANGTGSMDTTPSVDTPSSVVPPHEADSSSIQCLHQILAKVRCPIIESAFFCNADILKILPVDRLVLARSILTTLTQSANYWHQIRPEESRLQWSHLSDEEFDSLVLLLCKNQGTRLSLMSSDLTLLRGLPIFQTISGERVSLKERYQHFRLDDTVNLGSLEDCLPESIKSKFLIDKPEFQDLLEDIGVEMVNDAALLQKFILPEFHLMPFTKKEAVCRVILSKWSSLGDSNEFVLVLKDSPFVKRQSAATGGEVLWAKAKDMLDPRHEFFSLMFDDDQSKFPTEEFGSDEWLTILAKLGLKSTVDKDTFIQCALRVEAQESIQKAMELHKYYVANFGEFYDSNQAFSGRLSGIKCVPADFDGSNRSLYKFSDVAVPKDRDMVFKVLPVIPDSIAPPQVMFSSLGIMSPPSVASVLKQVLELTHDIDSLDHWTYKFGSVEKVFGSIFSFLQENYVNLSPRVQNGLRDRPLVPVGTTLVKASQLFFRLTKDLAPFFFEVPRAFGAYDRLLRDLGARDSPSSEDYASSLVELKSELGDGKLNANELQSSIEICNLVANEDATNSRDSMFAPDSSGILVDTDYLVEDDCPWLTQSERLDLRLIHLTHPKLTGELCKRLQIGRLSERVDELFEEGFCPVPVDSGNKSRIENMLKCDSFIETMNKLIDTNSSRSGTMGDTLRSFSIVQVENLRTRFIMKSRHNSTAVDITQNPIGTFAFIEGNSVYVSKTPTGLSSEMVVATALCDYFHLDRKNVACLSAMLASDLSTVSVIGKTMGLVGTIGMDEVLRGTPGHPCNATDIELIELKPLKYYTKGEIVALREEEGSPLIYGNVVDYGGGSSLSRVRVRVGKGAIIDVLSSQIFSFRRGVKATRESTPVHHVDVSSLPLHTTGVLRPFVEDDSDEFESSLVSTNVNPSDSLGQVSRQEIIGAVQDLLRSADLSLDDDVKHMLESNLELREELSSTKTLLLNTTDSGVQLGKDLSKGQEALLCPITREIMTDPVICCDGHTYEREAITQWLRSNSRSPKTNQELASRVLIPNHAMRNTIESMSESMKAVKKFVDMYGHE</sequence>
<feature type="region of interest" description="Disordered" evidence="1">
    <location>
        <begin position="2685"/>
        <end position="2728"/>
    </location>
</feature>
<accession>A0A7S2UD61</accession>
<dbReference type="EMBL" id="HBHQ01009214">
    <property type="protein sequence ID" value="CAD9814401.1"/>
    <property type="molecule type" value="Transcribed_RNA"/>
</dbReference>
<dbReference type="PROSITE" id="PS51698">
    <property type="entry name" value="U_BOX"/>
    <property type="match status" value="1"/>
</dbReference>
<evidence type="ECO:0000313" key="3">
    <source>
        <dbReference type="EMBL" id="CAD9814401.1"/>
    </source>
</evidence>
<dbReference type="SUPFAM" id="SSF57850">
    <property type="entry name" value="RING/U-box"/>
    <property type="match status" value="1"/>
</dbReference>
<feature type="compositionally biased region" description="Low complexity" evidence="1">
    <location>
        <begin position="2712"/>
        <end position="2726"/>
    </location>
</feature>
<evidence type="ECO:0000259" key="2">
    <source>
        <dbReference type="PROSITE" id="PS51698"/>
    </source>
</evidence>
<dbReference type="PANTHER" id="PTHR15600:SF42">
    <property type="entry name" value="SACSIN"/>
    <property type="match status" value="1"/>
</dbReference>
<organism evidence="3">
    <name type="scientific">Attheya septentrionalis</name>
    <dbReference type="NCBI Taxonomy" id="420275"/>
    <lineage>
        <taxon>Eukaryota</taxon>
        <taxon>Sar</taxon>
        <taxon>Stramenopiles</taxon>
        <taxon>Ochrophyta</taxon>
        <taxon>Bacillariophyta</taxon>
        <taxon>Coscinodiscophyceae</taxon>
        <taxon>Chaetocerotophycidae</taxon>
        <taxon>Chaetocerotales</taxon>
        <taxon>Attheyaceae</taxon>
        <taxon>Attheya</taxon>
    </lineage>
</organism>
<name>A0A7S2UD61_9STRA</name>
<dbReference type="InterPro" id="IPR003613">
    <property type="entry name" value="Ubox_domain"/>
</dbReference>
<feature type="region of interest" description="Disordered" evidence="1">
    <location>
        <begin position="1896"/>
        <end position="1930"/>
    </location>
</feature>
<dbReference type="Gene3D" id="3.30.40.10">
    <property type="entry name" value="Zinc/RING finger domain, C3HC4 (zinc finger)"/>
    <property type="match status" value="1"/>
</dbReference>
<feature type="compositionally biased region" description="Polar residues" evidence="1">
    <location>
        <begin position="2702"/>
        <end position="2711"/>
    </location>
</feature>
<dbReference type="SUPFAM" id="SSF55874">
    <property type="entry name" value="ATPase domain of HSP90 chaperone/DNA topoisomerase II/histidine kinase"/>
    <property type="match status" value="1"/>
</dbReference>
<feature type="domain" description="U-box" evidence="2">
    <location>
        <begin position="3682"/>
        <end position="3755"/>
    </location>
</feature>
<dbReference type="Pfam" id="PF04564">
    <property type="entry name" value="U-box"/>
    <property type="match status" value="1"/>
</dbReference>
<dbReference type="CDD" id="cd16655">
    <property type="entry name" value="RING-Ubox_WDSUB1-like"/>
    <property type="match status" value="1"/>
</dbReference>
<dbReference type="GO" id="GO:0030544">
    <property type="term" value="F:Hsp70 protein binding"/>
    <property type="evidence" value="ECO:0007669"/>
    <property type="project" value="TreeGrafter"/>
</dbReference>
<dbReference type="InterPro" id="IPR013083">
    <property type="entry name" value="Znf_RING/FYVE/PHD"/>
</dbReference>
<feature type="region of interest" description="Disordered" evidence="1">
    <location>
        <begin position="2627"/>
        <end position="2650"/>
    </location>
</feature>
<gene>
    <name evidence="3" type="ORF">ASEP1449_LOCUS6226</name>
</gene>
<dbReference type="SMART" id="SM00504">
    <property type="entry name" value="Ubox"/>
    <property type="match status" value="1"/>
</dbReference>
<dbReference type="GO" id="GO:0004842">
    <property type="term" value="F:ubiquitin-protein transferase activity"/>
    <property type="evidence" value="ECO:0007669"/>
    <property type="project" value="InterPro"/>
</dbReference>
<dbReference type="Pfam" id="PF25794">
    <property type="entry name" value="SACS"/>
    <property type="match status" value="2"/>
</dbReference>
<feature type="region of interest" description="Disordered" evidence="1">
    <location>
        <begin position="1451"/>
        <end position="1474"/>
    </location>
</feature>
<dbReference type="PANTHER" id="PTHR15600">
    <property type="entry name" value="SACSIN"/>
    <property type="match status" value="1"/>
</dbReference>
<dbReference type="InterPro" id="IPR052972">
    <property type="entry name" value="Sacsin_chaperone_reg"/>
</dbReference>
<dbReference type="InterPro" id="IPR036890">
    <property type="entry name" value="HATPase_C_sf"/>
</dbReference>
<protein>
    <recommendedName>
        <fullName evidence="2">U-box domain-containing protein</fullName>
    </recommendedName>
</protein>
<feature type="compositionally biased region" description="Polar residues" evidence="1">
    <location>
        <begin position="1900"/>
        <end position="1911"/>
    </location>
</feature>
<reference evidence="3" key="1">
    <citation type="submission" date="2021-01" db="EMBL/GenBank/DDBJ databases">
        <authorList>
            <person name="Corre E."/>
            <person name="Pelletier E."/>
            <person name="Niang G."/>
            <person name="Scheremetjew M."/>
            <person name="Finn R."/>
            <person name="Kale V."/>
            <person name="Holt S."/>
            <person name="Cochrane G."/>
            <person name="Meng A."/>
            <person name="Brown T."/>
            <person name="Cohen L."/>
        </authorList>
    </citation>
    <scope>NUCLEOTIDE SEQUENCE</scope>
    <source>
        <strain evidence="3">CCMP2084</strain>
    </source>
</reference>
<evidence type="ECO:0000256" key="1">
    <source>
        <dbReference type="SAM" id="MobiDB-lite"/>
    </source>
</evidence>
<proteinExistence type="predicted"/>
<dbReference type="GO" id="GO:0016567">
    <property type="term" value="P:protein ubiquitination"/>
    <property type="evidence" value="ECO:0007669"/>
    <property type="project" value="InterPro"/>
</dbReference>